<protein>
    <submittedName>
        <fullName evidence="1">Uncharacterized protein</fullName>
    </submittedName>
</protein>
<dbReference type="AlphaFoldDB" id="X0VY50"/>
<feature type="non-terminal residue" evidence="1">
    <location>
        <position position="141"/>
    </location>
</feature>
<gene>
    <name evidence="1" type="ORF">S01H1_46127</name>
</gene>
<evidence type="ECO:0000313" key="1">
    <source>
        <dbReference type="EMBL" id="GAG05411.1"/>
    </source>
</evidence>
<dbReference type="EMBL" id="BARS01029514">
    <property type="protein sequence ID" value="GAG05411.1"/>
    <property type="molecule type" value="Genomic_DNA"/>
</dbReference>
<name>X0VY50_9ZZZZ</name>
<reference evidence="1" key="1">
    <citation type="journal article" date="2014" name="Front. Microbiol.">
        <title>High frequency of phylogenetically diverse reductive dehalogenase-homologous genes in deep subseafloor sedimentary metagenomes.</title>
        <authorList>
            <person name="Kawai M."/>
            <person name="Futagami T."/>
            <person name="Toyoda A."/>
            <person name="Takaki Y."/>
            <person name="Nishi S."/>
            <person name="Hori S."/>
            <person name="Arai W."/>
            <person name="Tsubouchi T."/>
            <person name="Morono Y."/>
            <person name="Uchiyama I."/>
            <person name="Ito T."/>
            <person name="Fujiyama A."/>
            <person name="Inagaki F."/>
            <person name="Takami H."/>
        </authorList>
    </citation>
    <scope>NUCLEOTIDE SEQUENCE</scope>
    <source>
        <strain evidence="1">Expedition CK06-06</strain>
    </source>
</reference>
<comment type="caution">
    <text evidence="1">The sequence shown here is derived from an EMBL/GenBank/DDBJ whole genome shotgun (WGS) entry which is preliminary data.</text>
</comment>
<organism evidence="1">
    <name type="scientific">marine sediment metagenome</name>
    <dbReference type="NCBI Taxonomy" id="412755"/>
    <lineage>
        <taxon>unclassified sequences</taxon>
        <taxon>metagenomes</taxon>
        <taxon>ecological metagenomes</taxon>
    </lineage>
</organism>
<proteinExistence type="predicted"/>
<accession>X0VY50</accession>
<sequence>MEDKNLVRMADKIQEALIRLKHGRYLELMRQLTTFAGQLQELTAQSRKMGASLANGWFSAAERCCKGASTQLSDIPHSVSKIRQLADAPQKEISKLSSLVDELNQVQEEFGSLELDNAESTISVITEPITLDDVYLGPFRV</sequence>